<dbReference type="OMA" id="QKDQTMG"/>
<dbReference type="Proteomes" id="UP000688137">
    <property type="component" value="Unassembled WGS sequence"/>
</dbReference>
<dbReference type="InterPro" id="IPR004241">
    <property type="entry name" value="Atg8-like"/>
</dbReference>
<evidence type="ECO:0000313" key="3">
    <source>
        <dbReference type="EMBL" id="CAD8057498.1"/>
    </source>
</evidence>
<accession>A0A8S1KQJ5</accession>
<organism evidence="3 4">
    <name type="scientific">Paramecium primaurelia</name>
    <dbReference type="NCBI Taxonomy" id="5886"/>
    <lineage>
        <taxon>Eukaryota</taxon>
        <taxon>Sar</taxon>
        <taxon>Alveolata</taxon>
        <taxon>Ciliophora</taxon>
        <taxon>Intramacronucleata</taxon>
        <taxon>Oligohymenophorea</taxon>
        <taxon>Peniculida</taxon>
        <taxon>Parameciidae</taxon>
        <taxon>Paramecium</taxon>
    </lineage>
</organism>
<comment type="caution">
    <text evidence="3">The sequence shown here is derived from an EMBL/GenBank/DDBJ whole genome shotgun (WGS) entry which is preliminary data.</text>
</comment>
<sequence>MNAQIKSSFKERHSLEERKKLFQTRQLVHPSKILIILEQFLDSSSTSQLCAADPEQLMVNFEADISKLFKKKIPKTQHISLFFFINNVLPQKDQTMGQLYKKMQDQEDGFLYIQVKSLETLGSL</sequence>
<dbReference type="AlphaFoldDB" id="A0A8S1KQJ5"/>
<name>A0A8S1KQJ5_PARPR</name>
<keyword evidence="1" id="KW-0449">Lipoprotein</keyword>
<evidence type="ECO:0000256" key="1">
    <source>
        <dbReference type="PIRSR" id="PIRSR604241-50"/>
    </source>
</evidence>
<evidence type="ECO:0000313" key="4">
    <source>
        <dbReference type="Proteomes" id="UP000688137"/>
    </source>
</evidence>
<gene>
    <name evidence="3" type="ORF">PPRIM_AZ9-3.1.T0260074</name>
</gene>
<comment type="similarity">
    <text evidence="2">Belongs to the ATG8 family.</text>
</comment>
<protein>
    <recommendedName>
        <fullName evidence="2">Autophagy-related protein</fullName>
    </recommendedName>
</protein>
<reference evidence="3" key="1">
    <citation type="submission" date="2021-01" db="EMBL/GenBank/DDBJ databases">
        <authorList>
            <consortium name="Genoscope - CEA"/>
            <person name="William W."/>
        </authorList>
    </citation>
    <scope>NUCLEOTIDE SEQUENCE</scope>
</reference>
<keyword evidence="4" id="KW-1185">Reference proteome</keyword>
<evidence type="ECO:0000256" key="2">
    <source>
        <dbReference type="RuleBase" id="RU004384"/>
    </source>
</evidence>
<keyword evidence="2" id="KW-0072">Autophagy</keyword>
<dbReference type="GO" id="GO:0006914">
    <property type="term" value="P:autophagy"/>
    <property type="evidence" value="ECO:0007669"/>
    <property type="project" value="UniProtKB-KW"/>
</dbReference>
<proteinExistence type="inferred from homology"/>
<dbReference type="Pfam" id="PF02991">
    <property type="entry name" value="ATG8"/>
    <property type="match status" value="1"/>
</dbReference>
<feature type="lipid moiety-binding region" description="Phosphatidylserine amidated glycine; alternate" evidence="1">
    <location>
        <position position="122"/>
    </location>
</feature>
<dbReference type="EMBL" id="CAJJDM010000025">
    <property type="protein sequence ID" value="CAD8057498.1"/>
    <property type="molecule type" value="Genomic_DNA"/>
</dbReference>
<dbReference type="PANTHER" id="PTHR10969">
    <property type="entry name" value="MICROTUBULE-ASSOCIATED PROTEINS 1A/1B LIGHT CHAIN 3-RELATED"/>
    <property type="match status" value="1"/>
</dbReference>